<comment type="catalytic activity">
    <reaction evidence="12">
        <text>L-proline(in) + Na(+)(in) = L-proline(out) + Na(+)(out)</text>
        <dbReference type="Rhea" id="RHEA:28967"/>
        <dbReference type="ChEBI" id="CHEBI:29101"/>
        <dbReference type="ChEBI" id="CHEBI:60039"/>
    </reaction>
</comment>
<dbReference type="RefSeq" id="WP_085499668.1">
    <property type="nucleotide sequence ID" value="NZ_FXAO01000006.1"/>
</dbReference>
<reference evidence="16" key="1">
    <citation type="submission" date="2017-04" db="EMBL/GenBank/DDBJ databases">
        <authorList>
            <person name="Varghese N."/>
            <person name="Submissions S."/>
        </authorList>
    </citation>
    <scope>NUCLEOTIDE SEQUENCE [LARGE SCALE GENOMIC DNA]</scope>
    <source>
        <strain evidence="16">DSM 19835</strain>
    </source>
</reference>
<keyword evidence="9" id="KW-0406">Ion transport</keyword>
<feature type="transmembrane region" description="Helical" evidence="14">
    <location>
        <begin position="43"/>
        <end position="62"/>
    </location>
</feature>
<dbReference type="Proteomes" id="UP000193420">
    <property type="component" value="Unassembled WGS sequence"/>
</dbReference>
<evidence type="ECO:0000256" key="3">
    <source>
        <dbReference type="ARBA" id="ARBA00022448"/>
    </source>
</evidence>
<comment type="subcellular location">
    <subcellularLocation>
        <location evidence="1">Cell membrane</location>
        <topology evidence="1">Multi-pass membrane protein</topology>
    </subcellularLocation>
</comment>
<dbReference type="Gene3D" id="1.20.1730.10">
    <property type="entry name" value="Sodium/glucose cotransporter"/>
    <property type="match status" value="1"/>
</dbReference>
<organism evidence="15 16">
    <name type="scientific">Arenibacter troitsensis</name>
    <dbReference type="NCBI Taxonomy" id="188872"/>
    <lineage>
        <taxon>Bacteria</taxon>
        <taxon>Pseudomonadati</taxon>
        <taxon>Bacteroidota</taxon>
        <taxon>Flavobacteriia</taxon>
        <taxon>Flavobacteriales</taxon>
        <taxon>Flavobacteriaceae</taxon>
        <taxon>Arenibacter</taxon>
    </lineage>
</organism>
<feature type="transmembrane region" description="Helical" evidence="14">
    <location>
        <begin position="356"/>
        <end position="378"/>
    </location>
</feature>
<comment type="similarity">
    <text evidence="2 13">Belongs to the sodium:solute symporter (SSF) (TC 2.A.21) family.</text>
</comment>
<feature type="transmembrane region" description="Helical" evidence="14">
    <location>
        <begin position="119"/>
        <end position="137"/>
    </location>
</feature>
<evidence type="ECO:0000256" key="4">
    <source>
        <dbReference type="ARBA" id="ARBA00022475"/>
    </source>
</evidence>
<keyword evidence="4" id="KW-1003">Cell membrane</keyword>
<keyword evidence="7 14" id="KW-1133">Transmembrane helix</keyword>
<name>A0A1X7KHG9_9FLAO</name>
<feature type="transmembrane region" description="Helical" evidence="14">
    <location>
        <begin position="6"/>
        <end position="22"/>
    </location>
</feature>
<feature type="transmembrane region" description="Helical" evidence="14">
    <location>
        <begin position="189"/>
        <end position="207"/>
    </location>
</feature>
<proteinExistence type="inferred from homology"/>
<evidence type="ECO:0000256" key="2">
    <source>
        <dbReference type="ARBA" id="ARBA00006434"/>
    </source>
</evidence>
<evidence type="ECO:0000256" key="14">
    <source>
        <dbReference type="SAM" id="Phobius"/>
    </source>
</evidence>
<sequence>MITIFIVIAIVYLGVLVTFSLITRQKNKDSTSYFLAGSKVGSVLGIFTLAATLFSTFTMIGMPDFFRTHGVGSWIFLAFSDAAMVFGIISVGYYLRKKARRKDFRGLSGLMVQCYKNKFAGYITFVGAFIFLVPYVAIQIRGIAIFLNATFPQAMPIWGWAILIVLIVLIYSEVGGLKAIIYSDMLQGIILLLVISVIAYNCVSYFGNMENLFAKVEEVNEKLLSVPGPNGLFTTQFLIASLIAITMIPFTQPQVVTRIIIMKNYRSLFRMAIGLGIFALIIIFATLCIGMYGAVNYPDLDTAQFIHAVIITDQSNLVAAFAVLGLIAAALSTSDSQIFALGGELRSLLTGEDKKMLGITRVAIVFFAMVVFAFSLLASNELVLLARTSFTGTALMAPMIFTALFSTRKLKMVMPVFTLLSMLLFIGSLLNIIPNMVLGLRLDLMLMLLLALLGLFTYHFSPKGDLDSGKV</sequence>
<keyword evidence="16" id="KW-1185">Reference proteome</keyword>
<gene>
    <name evidence="15" type="ORF">SAMN03080602_02906</name>
</gene>
<evidence type="ECO:0000256" key="6">
    <source>
        <dbReference type="ARBA" id="ARBA00022847"/>
    </source>
</evidence>
<evidence type="ECO:0000313" key="16">
    <source>
        <dbReference type="Proteomes" id="UP000193420"/>
    </source>
</evidence>
<keyword evidence="10 14" id="KW-0472">Membrane</keyword>
<dbReference type="InterPro" id="IPR050277">
    <property type="entry name" value="Sodium:Solute_Symporter"/>
</dbReference>
<evidence type="ECO:0000256" key="11">
    <source>
        <dbReference type="ARBA" id="ARBA00023201"/>
    </source>
</evidence>
<dbReference type="AlphaFoldDB" id="A0A1X7KHG9"/>
<feature type="transmembrane region" description="Helical" evidence="14">
    <location>
        <begin position="439"/>
        <end position="460"/>
    </location>
</feature>
<feature type="transmembrane region" description="Helical" evidence="14">
    <location>
        <begin position="271"/>
        <end position="295"/>
    </location>
</feature>
<evidence type="ECO:0000256" key="12">
    <source>
        <dbReference type="ARBA" id="ARBA00033708"/>
    </source>
</evidence>
<dbReference type="STRING" id="188872.SAMN03080602_02906"/>
<evidence type="ECO:0000256" key="13">
    <source>
        <dbReference type="RuleBase" id="RU362091"/>
    </source>
</evidence>
<feature type="transmembrane region" description="Helical" evidence="14">
    <location>
        <begin position="384"/>
        <end position="405"/>
    </location>
</feature>
<evidence type="ECO:0000256" key="1">
    <source>
        <dbReference type="ARBA" id="ARBA00004651"/>
    </source>
</evidence>
<keyword evidence="11" id="KW-0739">Sodium transport</keyword>
<dbReference type="GO" id="GO:0005886">
    <property type="term" value="C:plasma membrane"/>
    <property type="evidence" value="ECO:0007669"/>
    <property type="project" value="UniProtKB-SubCell"/>
</dbReference>
<feature type="transmembrane region" description="Helical" evidence="14">
    <location>
        <begin position="315"/>
        <end position="335"/>
    </location>
</feature>
<evidence type="ECO:0000256" key="7">
    <source>
        <dbReference type="ARBA" id="ARBA00022989"/>
    </source>
</evidence>
<dbReference type="Pfam" id="PF00474">
    <property type="entry name" value="SSF"/>
    <property type="match status" value="1"/>
</dbReference>
<feature type="transmembrane region" description="Helical" evidence="14">
    <location>
        <begin position="231"/>
        <end position="250"/>
    </location>
</feature>
<dbReference type="CDD" id="cd10322">
    <property type="entry name" value="SLC5sbd"/>
    <property type="match status" value="1"/>
</dbReference>
<dbReference type="InterPro" id="IPR038377">
    <property type="entry name" value="Na/Glc_symporter_sf"/>
</dbReference>
<protein>
    <submittedName>
        <fullName evidence="15">Solute:Na+ symporter, SSS family</fullName>
    </submittedName>
</protein>
<dbReference type="OrthoDB" id="9814523at2"/>
<feature type="transmembrane region" description="Helical" evidence="14">
    <location>
        <begin position="74"/>
        <end position="95"/>
    </location>
</feature>
<keyword evidence="6" id="KW-0769">Symport</keyword>
<dbReference type="InterPro" id="IPR001734">
    <property type="entry name" value="Na/solute_symporter"/>
</dbReference>
<accession>A0A1X7KHG9</accession>
<keyword evidence="8" id="KW-0915">Sodium</keyword>
<dbReference type="GO" id="GO:0015293">
    <property type="term" value="F:symporter activity"/>
    <property type="evidence" value="ECO:0007669"/>
    <property type="project" value="UniProtKB-KW"/>
</dbReference>
<keyword evidence="3" id="KW-0813">Transport</keyword>
<evidence type="ECO:0000256" key="10">
    <source>
        <dbReference type="ARBA" id="ARBA00023136"/>
    </source>
</evidence>
<dbReference type="PANTHER" id="PTHR48086:SF3">
    <property type="entry name" value="SODIUM_PROLINE SYMPORTER"/>
    <property type="match status" value="1"/>
</dbReference>
<evidence type="ECO:0000256" key="9">
    <source>
        <dbReference type="ARBA" id="ARBA00023065"/>
    </source>
</evidence>
<dbReference type="GO" id="GO:0006814">
    <property type="term" value="P:sodium ion transport"/>
    <property type="evidence" value="ECO:0007669"/>
    <property type="project" value="UniProtKB-KW"/>
</dbReference>
<feature type="transmembrane region" description="Helical" evidence="14">
    <location>
        <begin position="157"/>
        <end position="177"/>
    </location>
</feature>
<feature type="transmembrane region" description="Helical" evidence="14">
    <location>
        <begin position="412"/>
        <end position="433"/>
    </location>
</feature>
<keyword evidence="5 14" id="KW-0812">Transmembrane</keyword>
<dbReference type="PROSITE" id="PS50283">
    <property type="entry name" value="NA_SOLUT_SYMP_3"/>
    <property type="match status" value="1"/>
</dbReference>
<dbReference type="EMBL" id="FXAO01000006">
    <property type="protein sequence ID" value="SMG40824.1"/>
    <property type="molecule type" value="Genomic_DNA"/>
</dbReference>
<evidence type="ECO:0000256" key="8">
    <source>
        <dbReference type="ARBA" id="ARBA00023053"/>
    </source>
</evidence>
<evidence type="ECO:0000256" key="5">
    <source>
        <dbReference type="ARBA" id="ARBA00022692"/>
    </source>
</evidence>
<evidence type="ECO:0000313" key="15">
    <source>
        <dbReference type="EMBL" id="SMG40824.1"/>
    </source>
</evidence>
<dbReference type="PANTHER" id="PTHR48086">
    <property type="entry name" value="SODIUM/PROLINE SYMPORTER-RELATED"/>
    <property type="match status" value="1"/>
</dbReference>